<dbReference type="Proteomes" id="UP001589734">
    <property type="component" value="Unassembled WGS sequence"/>
</dbReference>
<dbReference type="EMBL" id="JBHLYW010000010">
    <property type="protein sequence ID" value="MFC0078500.1"/>
    <property type="molecule type" value="Genomic_DNA"/>
</dbReference>
<evidence type="ECO:0000256" key="3">
    <source>
        <dbReference type="ARBA" id="ARBA00022692"/>
    </source>
</evidence>
<evidence type="ECO:0000259" key="8">
    <source>
        <dbReference type="Pfam" id="PF13567"/>
    </source>
</evidence>
<organism evidence="9 10">
    <name type="scientific">Flavobacterium procerum</name>
    <dbReference type="NCBI Taxonomy" id="1455569"/>
    <lineage>
        <taxon>Bacteria</taxon>
        <taxon>Pseudomonadati</taxon>
        <taxon>Bacteroidota</taxon>
        <taxon>Flavobacteriia</taxon>
        <taxon>Flavobacteriales</taxon>
        <taxon>Flavobacteriaceae</taxon>
        <taxon>Flavobacterium</taxon>
    </lineage>
</organism>
<feature type="transmembrane region" description="Helical" evidence="6">
    <location>
        <begin position="386"/>
        <end position="410"/>
    </location>
</feature>
<dbReference type="Pfam" id="PF13567">
    <property type="entry name" value="DUF4131"/>
    <property type="match status" value="1"/>
</dbReference>
<keyword evidence="3 6" id="KW-0812">Transmembrane</keyword>
<keyword evidence="2" id="KW-1003">Cell membrane</keyword>
<dbReference type="PANTHER" id="PTHR30619:SF1">
    <property type="entry name" value="RECOMBINATION PROTEIN 2"/>
    <property type="match status" value="1"/>
</dbReference>
<accession>A0ABV6BST0</accession>
<comment type="subcellular location">
    <subcellularLocation>
        <location evidence="1">Cell membrane</location>
        <topology evidence="1">Multi-pass membrane protein</topology>
    </subcellularLocation>
</comment>
<evidence type="ECO:0000256" key="2">
    <source>
        <dbReference type="ARBA" id="ARBA00022475"/>
    </source>
</evidence>
<keyword evidence="4 6" id="KW-1133">Transmembrane helix</keyword>
<dbReference type="RefSeq" id="WP_379684546.1">
    <property type="nucleotide sequence ID" value="NZ_JBHLYW010000010.1"/>
</dbReference>
<gene>
    <name evidence="9" type="ORF">ACFFLS_15725</name>
</gene>
<protein>
    <submittedName>
        <fullName evidence="9">ComEC/Rec2 family competence protein</fullName>
    </submittedName>
</protein>
<dbReference type="NCBIfam" id="TIGR00360">
    <property type="entry name" value="ComEC_N-term"/>
    <property type="match status" value="1"/>
</dbReference>
<reference evidence="9 10" key="1">
    <citation type="submission" date="2024-09" db="EMBL/GenBank/DDBJ databases">
        <authorList>
            <person name="Sun Q."/>
            <person name="Mori K."/>
        </authorList>
    </citation>
    <scope>NUCLEOTIDE SEQUENCE [LARGE SCALE GENOMIC DNA]</scope>
    <source>
        <strain evidence="9 10">CGMCC 1.12926</strain>
    </source>
</reference>
<feature type="transmembrane region" description="Helical" evidence="6">
    <location>
        <begin position="357"/>
        <end position="374"/>
    </location>
</feature>
<evidence type="ECO:0000256" key="4">
    <source>
        <dbReference type="ARBA" id="ARBA00022989"/>
    </source>
</evidence>
<dbReference type="InterPro" id="IPR025405">
    <property type="entry name" value="DUF4131"/>
</dbReference>
<evidence type="ECO:0000313" key="9">
    <source>
        <dbReference type="EMBL" id="MFC0078500.1"/>
    </source>
</evidence>
<dbReference type="InterPro" id="IPR004477">
    <property type="entry name" value="ComEC_N"/>
</dbReference>
<evidence type="ECO:0000256" key="5">
    <source>
        <dbReference type="ARBA" id="ARBA00023136"/>
    </source>
</evidence>
<evidence type="ECO:0000256" key="1">
    <source>
        <dbReference type="ARBA" id="ARBA00004651"/>
    </source>
</evidence>
<keyword evidence="5 6" id="KW-0472">Membrane</keyword>
<comment type="caution">
    <text evidence="9">The sequence shown here is derived from an EMBL/GenBank/DDBJ whole genome shotgun (WGS) entry which is preliminary data.</text>
</comment>
<feature type="domain" description="DUF4131" evidence="8">
    <location>
        <begin position="28"/>
        <end position="190"/>
    </location>
</feature>
<evidence type="ECO:0000256" key="6">
    <source>
        <dbReference type="SAM" id="Phobius"/>
    </source>
</evidence>
<feature type="transmembrane region" description="Helical" evidence="6">
    <location>
        <begin position="6"/>
        <end position="23"/>
    </location>
</feature>
<feature type="domain" description="ComEC/Rec2-related protein" evidence="7">
    <location>
        <begin position="234"/>
        <end position="503"/>
    </location>
</feature>
<evidence type="ECO:0000313" key="10">
    <source>
        <dbReference type="Proteomes" id="UP001589734"/>
    </source>
</evidence>
<feature type="transmembrane region" description="Helical" evidence="6">
    <location>
        <begin position="258"/>
        <end position="277"/>
    </location>
</feature>
<name>A0ABV6BST0_9FLAO</name>
<feature type="transmembrane region" description="Helical" evidence="6">
    <location>
        <begin position="422"/>
        <end position="446"/>
    </location>
</feature>
<dbReference type="PANTHER" id="PTHR30619">
    <property type="entry name" value="DNA INTERNALIZATION/COMPETENCE PROTEIN COMEC/REC2"/>
    <property type="match status" value="1"/>
</dbReference>
<proteinExistence type="predicted"/>
<dbReference type="InterPro" id="IPR052159">
    <property type="entry name" value="Competence_DNA_uptake"/>
</dbReference>
<keyword evidence="10" id="KW-1185">Reference proteome</keyword>
<feature type="transmembrane region" description="Helical" evidence="6">
    <location>
        <begin position="333"/>
        <end position="351"/>
    </location>
</feature>
<dbReference type="Pfam" id="PF03772">
    <property type="entry name" value="Competence"/>
    <property type="match status" value="1"/>
</dbReference>
<feature type="transmembrane region" description="Helical" evidence="6">
    <location>
        <begin position="30"/>
        <end position="50"/>
    </location>
</feature>
<feature type="transmembrane region" description="Helical" evidence="6">
    <location>
        <begin position="508"/>
        <end position="526"/>
    </location>
</feature>
<evidence type="ECO:0000259" key="7">
    <source>
        <dbReference type="Pfam" id="PF03772"/>
    </source>
</evidence>
<feature type="transmembrane region" description="Helical" evidence="6">
    <location>
        <begin position="483"/>
        <end position="501"/>
    </location>
</feature>
<sequence length="682" mass="78331">MKVLDFPLVKVTIGFIAGIIIAYCQNFSVFWVQIALFSSLMVFCVAYFISRNQKKQTFFFGFAVYLISVTVGSASLLFHTEKFQKDNYIHYETAFQKPQEITLLLREKIKSNDYNDRYIAILNKIENKTVTGRILLNVQKDSLKKVLLIGNILKIKAILLKNTANKNPNQFDYSRYLADRQIYAQLYCSKTAIKISPIIQKDIWYYTGKFHSRIIKNLEKAGFSKAEMNVTLALILGQQQEISSEIIQDYQYSGATHVLSVSGLHVGFIMLFITFILKPIPNTKKGSAIKLAAILISLAVFAVISGLSPAVLRSVVMFSFVACSTHLRRGTNIYHTLLVSILLILLFQPYFLFDAGFQLSYLALFFIVWLQPEFKKLWSPKNKFIIYIWDALTVSFAAQIGTLPLCLYYFHQFPGLFFVTNIIILPLLSFIMIAGIIVILLAIFIVPPDWMIFIFEKSIFILNQMVHAVASLESFVIRDISFNFSYLTLFYLIIFFSVLWIKKPNYNNLIMLLSFISILQLTFIYTKKETEDLNEFIVFNVSKNTLITEKTGKNIRVFSNNENLKSKALQSYVTANFGILKKTEKLKNLLFFNGRKILIIDSTGVYPNEKPDIVIVTNSPKINAERMLQKIAPKLIILDATNSKNFAAYWEESCLKKNIPFHFTKEKGYFKLNFITPDLKSD</sequence>
<feature type="transmembrane region" description="Helical" evidence="6">
    <location>
        <begin position="56"/>
        <end position="78"/>
    </location>
</feature>
<feature type="transmembrane region" description="Helical" evidence="6">
    <location>
        <begin position="289"/>
        <end position="312"/>
    </location>
</feature>